<dbReference type="EMBL" id="JBHSGR010000017">
    <property type="protein sequence ID" value="MFC4694847.1"/>
    <property type="molecule type" value="Genomic_DNA"/>
</dbReference>
<keyword evidence="2" id="KW-0472">Membrane</keyword>
<evidence type="ECO:0000313" key="4">
    <source>
        <dbReference type="Proteomes" id="UP001596025"/>
    </source>
</evidence>
<keyword evidence="2" id="KW-0812">Transmembrane</keyword>
<organism evidence="3 4">
    <name type="scientific">Geodermatophilus arenarius</name>
    <dbReference type="NCBI Taxonomy" id="1137990"/>
    <lineage>
        <taxon>Bacteria</taxon>
        <taxon>Bacillati</taxon>
        <taxon>Actinomycetota</taxon>
        <taxon>Actinomycetes</taxon>
        <taxon>Geodermatophilales</taxon>
        <taxon>Geodermatophilaceae</taxon>
        <taxon>Geodermatophilus</taxon>
    </lineage>
</organism>
<name>A0ABV9LMY2_9ACTN</name>
<keyword evidence="2" id="KW-1133">Transmembrane helix</keyword>
<feature type="transmembrane region" description="Helical" evidence="2">
    <location>
        <begin position="43"/>
        <end position="63"/>
    </location>
</feature>
<proteinExistence type="predicted"/>
<reference evidence="4" key="1">
    <citation type="journal article" date="2019" name="Int. J. Syst. Evol. Microbiol.">
        <title>The Global Catalogue of Microorganisms (GCM) 10K type strain sequencing project: providing services to taxonomists for standard genome sequencing and annotation.</title>
        <authorList>
            <consortium name="The Broad Institute Genomics Platform"/>
            <consortium name="The Broad Institute Genome Sequencing Center for Infectious Disease"/>
            <person name="Wu L."/>
            <person name="Ma J."/>
        </authorList>
    </citation>
    <scope>NUCLEOTIDE SEQUENCE [LARGE SCALE GENOMIC DNA]</scope>
    <source>
        <strain evidence="4">CCUG 62763</strain>
    </source>
</reference>
<protein>
    <submittedName>
        <fullName evidence="3">Uncharacterized protein</fullName>
    </submittedName>
</protein>
<dbReference type="Proteomes" id="UP001596025">
    <property type="component" value="Unassembled WGS sequence"/>
</dbReference>
<keyword evidence="4" id="KW-1185">Reference proteome</keyword>
<evidence type="ECO:0000256" key="1">
    <source>
        <dbReference type="SAM" id="MobiDB-lite"/>
    </source>
</evidence>
<dbReference type="RefSeq" id="WP_387990635.1">
    <property type="nucleotide sequence ID" value="NZ_JBHSGR010000017.1"/>
</dbReference>
<evidence type="ECO:0000256" key="2">
    <source>
        <dbReference type="SAM" id="Phobius"/>
    </source>
</evidence>
<evidence type="ECO:0000313" key="3">
    <source>
        <dbReference type="EMBL" id="MFC4694847.1"/>
    </source>
</evidence>
<accession>A0ABV9LMY2</accession>
<gene>
    <name evidence="3" type="ORF">ACFO3M_15725</name>
</gene>
<sequence>MTDVESHLRARLGAVAEDLTGPDDTVSAPAAIARYRQRRRTRVVLTAATAAVAAVVVAVPAAVGGPARGSGEVAGADRTPEPTPTSTPDREAELAAREAAARAAAASRSAQWAAEAAAAQAAAQPELDAVVSELGGPVTLGSPAEWDRWLPDGRPYPGDDLEDDLSTCPVLSARLGEVTGREMSYWAGTLPNGPAGCTWVPVPLVYDTVDHDTVVSVGFLADGTTVEEYARDARQGPGQGVAPCPRADVPSAPGGALLLRCESSGTTSYTLVVPDTRLEGGVWFLVVSTDERATAPAADVLPALVEGVTAAFG</sequence>
<feature type="region of interest" description="Disordered" evidence="1">
    <location>
        <begin position="66"/>
        <end position="91"/>
    </location>
</feature>
<comment type="caution">
    <text evidence="3">The sequence shown here is derived from an EMBL/GenBank/DDBJ whole genome shotgun (WGS) entry which is preliminary data.</text>
</comment>